<dbReference type="Pfam" id="PF03050">
    <property type="entry name" value="DDE_Tnp_IS66"/>
    <property type="match status" value="1"/>
</dbReference>
<protein>
    <submittedName>
        <fullName evidence="6">IS66 family transposase</fullName>
    </submittedName>
</protein>
<dbReference type="Pfam" id="PF13817">
    <property type="entry name" value="DDE_Tnp_IS66_C"/>
    <property type="match status" value="1"/>
</dbReference>
<dbReference type="InterPro" id="IPR024463">
    <property type="entry name" value="Transposase_TnpC_homeodom"/>
</dbReference>
<evidence type="ECO:0000256" key="1">
    <source>
        <dbReference type="SAM" id="MobiDB-lite"/>
    </source>
</evidence>
<evidence type="ECO:0000313" key="6">
    <source>
        <dbReference type="EMBL" id="URI08369.1"/>
    </source>
</evidence>
<evidence type="ECO:0000259" key="4">
    <source>
        <dbReference type="Pfam" id="PF13007"/>
    </source>
</evidence>
<evidence type="ECO:0000259" key="5">
    <source>
        <dbReference type="Pfam" id="PF13817"/>
    </source>
</evidence>
<sequence length="517" mass="56908">MDPISQLPDDAPLLKQQLRISASEVQRLKLMVDKLTAQLARRLRAQFGSSSERFDDGQASLIERTALSEAPVRKPAVPAANAATVDRSLPPHLPREQQEVRPDASHVHHDALGQPCGCTACGGRLRAIGADVSEHLEYVPARFKVIRTVRPKLACTKCEAIFQAAAPSRPIVRGLAGPALLAHVMVSKFCDHAPLYRQSRIYAREGVEIDRSTMAGWVEQVHLLLQPLVAALGRHVLAAAKVHADDTPVKVLAPGEGKTRTGRLWVYVRDDRPAADTAPPAVWFRYSADRKGEHPRGHLQGFRGILQADAYGGWNGLYEAGQATEAACWAHARRPWWDLYEQHRDDTGLAAQALRRIQALYAIEADVRGQSPAARRAQRQARAGPLLEEFHRWLQGVLTQVSTKSELAKAARYSLGRWAALTRYVNDGRIEIDNSAAERALRGVALGRGNFLFMGSNAGGERAASLYSLIETAKLNGLDPQAYLRDVLQRIADHPVNRIDELLPWSMTAPPAQQRAA</sequence>
<dbReference type="Pfam" id="PF13005">
    <property type="entry name" value="zf-IS66"/>
    <property type="match status" value="1"/>
</dbReference>
<evidence type="ECO:0000259" key="2">
    <source>
        <dbReference type="Pfam" id="PF03050"/>
    </source>
</evidence>
<gene>
    <name evidence="6" type="ORF">MW290_04565</name>
</gene>
<dbReference type="Pfam" id="PF13007">
    <property type="entry name" value="LZ_Tnp_IS66"/>
    <property type="match status" value="1"/>
</dbReference>
<dbReference type="InterPro" id="IPR024474">
    <property type="entry name" value="Znf_dom_IS66"/>
</dbReference>
<feature type="domain" description="Transposase TnpC homeodomain" evidence="4">
    <location>
        <begin position="35"/>
        <end position="96"/>
    </location>
</feature>
<dbReference type="PANTHER" id="PTHR33678">
    <property type="entry name" value="BLL1576 PROTEIN"/>
    <property type="match status" value="1"/>
</dbReference>
<name>A0ABY4SAX0_AQUTE</name>
<organism evidence="6 7">
    <name type="scientific">Aquincola tertiaricarbonis</name>
    <dbReference type="NCBI Taxonomy" id="391953"/>
    <lineage>
        <taxon>Bacteria</taxon>
        <taxon>Pseudomonadati</taxon>
        <taxon>Pseudomonadota</taxon>
        <taxon>Betaproteobacteria</taxon>
        <taxon>Burkholderiales</taxon>
        <taxon>Sphaerotilaceae</taxon>
        <taxon>Aquincola</taxon>
    </lineage>
</organism>
<feature type="region of interest" description="Disordered" evidence="1">
    <location>
        <begin position="72"/>
        <end position="98"/>
    </location>
</feature>
<reference evidence="6" key="1">
    <citation type="submission" date="2022-05" db="EMBL/GenBank/DDBJ databases">
        <title>An RpoN-dependent PEP-CTERM gene is involved in floc formation of an Aquincola tertiaricarbonis strain.</title>
        <authorList>
            <person name="Qiu D."/>
            <person name="Xia M."/>
        </authorList>
    </citation>
    <scope>NUCLEOTIDE SEQUENCE</scope>
    <source>
        <strain evidence="6">RN12</strain>
    </source>
</reference>
<evidence type="ECO:0000259" key="3">
    <source>
        <dbReference type="Pfam" id="PF13005"/>
    </source>
</evidence>
<dbReference type="PANTHER" id="PTHR33678:SF1">
    <property type="entry name" value="BLL1576 PROTEIN"/>
    <property type="match status" value="1"/>
</dbReference>
<feature type="domain" description="Transposase IS66 zinc-finger binding" evidence="3">
    <location>
        <begin position="115"/>
        <end position="159"/>
    </location>
</feature>
<dbReference type="InterPro" id="IPR004291">
    <property type="entry name" value="Transposase_IS66_central"/>
</dbReference>
<evidence type="ECO:0000313" key="7">
    <source>
        <dbReference type="Proteomes" id="UP001056201"/>
    </source>
</evidence>
<feature type="domain" description="Transposase IS66 C-terminal" evidence="5">
    <location>
        <begin position="468"/>
        <end position="505"/>
    </location>
</feature>
<keyword evidence="7" id="KW-1185">Reference proteome</keyword>
<proteinExistence type="predicted"/>
<dbReference type="InterPro" id="IPR052344">
    <property type="entry name" value="Transposase-related"/>
</dbReference>
<dbReference type="InterPro" id="IPR039552">
    <property type="entry name" value="IS66_C"/>
</dbReference>
<dbReference type="NCBIfam" id="NF033517">
    <property type="entry name" value="transpos_IS66"/>
    <property type="match status" value="1"/>
</dbReference>
<dbReference type="EMBL" id="CP097635">
    <property type="protein sequence ID" value="URI08369.1"/>
    <property type="molecule type" value="Genomic_DNA"/>
</dbReference>
<feature type="domain" description="Transposase IS66 central" evidence="2">
    <location>
        <begin position="173"/>
        <end position="461"/>
    </location>
</feature>
<accession>A0ABY4SAX0</accession>
<dbReference type="Proteomes" id="UP001056201">
    <property type="component" value="Chromosome 1"/>
</dbReference>